<dbReference type="PANTHER" id="PTHR34580">
    <property type="match status" value="1"/>
</dbReference>
<evidence type="ECO:0000259" key="2">
    <source>
        <dbReference type="Pfam" id="PF25583"/>
    </source>
</evidence>
<dbReference type="PANTHER" id="PTHR34580:SF9">
    <property type="entry name" value="SLL5097 PROTEIN"/>
    <property type="match status" value="1"/>
</dbReference>
<dbReference type="Pfam" id="PF13280">
    <property type="entry name" value="WYL"/>
    <property type="match status" value="1"/>
</dbReference>
<feature type="domain" description="WCX" evidence="2">
    <location>
        <begin position="256"/>
        <end position="326"/>
    </location>
</feature>
<dbReference type="Pfam" id="PF25583">
    <property type="entry name" value="WCX"/>
    <property type="match status" value="1"/>
</dbReference>
<proteinExistence type="predicted"/>
<organism evidence="3 4">
    <name type="scientific">Epilithonimonas bovis DSM 19482</name>
    <dbReference type="NCBI Taxonomy" id="1121284"/>
    <lineage>
        <taxon>Bacteria</taxon>
        <taxon>Pseudomonadati</taxon>
        <taxon>Bacteroidota</taxon>
        <taxon>Flavobacteriia</taxon>
        <taxon>Flavobacteriales</taxon>
        <taxon>Weeksellaceae</taxon>
        <taxon>Chryseobacterium group</taxon>
        <taxon>Epilithonimonas</taxon>
    </lineage>
</organism>
<gene>
    <name evidence="3" type="ORF">SAMN05660493_01330</name>
</gene>
<dbReference type="RefSeq" id="WP_076782851.1">
    <property type="nucleotide sequence ID" value="NZ_FTPU01000011.1"/>
</dbReference>
<dbReference type="STRING" id="1121284.SAMN05660493_01330"/>
<keyword evidence="4" id="KW-1185">Reference proteome</keyword>
<dbReference type="Proteomes" id="UP000187261">
    <property type="component" value="Unassembled WGS sequence"/>
</dbReference>
<dbReference type="GO" id="GO:0003677">
    <property type="term" value="F:DNA binding"/>
    <property type="evidence" value="ECO:0007669"/>
    <property type="project" value="UniProtKB-KW"/>
</dbReference>
<dbReference type="OrthoDB" id="43316at2"/>
<protein>
    <submittedName>
        <fullName evidence="3">Predicted DNA-binding transcriptional regulator YafY, contains an HTH and WYL domains</fullName>
    </submittedName>
</protein>
<dbReference type="InterPro" id="IPR026881">
    <property type="entry name" value="WYL_dom"/>
</dbReference>
<feature type="domain" description="WYL" evidence="1">
    <location>
        <begin position="156"/>
        <end position="223"/>
    </location>
</feature>
<sequence>MATNKYATIRYNALDKCFSNFGKRFYMEDLIDACDQAISEFSGSNLGIQRRQIFYDINFMESEQGYSAPIEKIRDGRKVFYRYSDKSYSIKNQGLNDNEVEQISSSLSILSRFKGLPNFEWIEEIQVRLEDTFKLKGSSVSFVGFEENPYLKGINHFATLFNAIQNKVALNVTYQGFRQTEPQTLLLHSWYLKQYNNRWFLFAYDSENKRVGNFPIDRILNIEQSQAKFIENQAIDFDEYFDDVIGVTVFDTPNVEKILLKIDKKTWPYIESKPLHGSQKLKSIDDEKVQIELSLQINHELKALLFSHLDAIEVVQPKHLREEFHRISSNIYEKSK</sequence>
<name>A0A1U7PUS1_9FLAO</name>
<evidence type="ECO:0000259" key="1">
    <source>
        <dbReference type="Pfam" id="PF13280"/>
    </source>
</evidence>
<dbReference type="AlphaFoldDB" id="A0A1U7PUS1"/>
<evidence type="ECO:0000313" key="3">
    <source>
        <dbReference type="EMBL" id="SIT96639.1"/>
    </source>
</evidence>
<dbReference type="PROSITE" id="PS52050">
    <property type="entry name" value="WYL"/>
    <property type="match status" value="1"/>
</dbReference>
<accession>A0A1U7PUS1</accession>
<dbReference type="InterPro" id="IPR057727">
    <property type="entry name" value="WCX_dom"/>
</dbReference>
<dbReference type="InterPro" id="IPR051534">
    <property type="entry name" value="CBASS_pafABC_assoc_protein"/>
</dbReference>
<keyword evidence="3" id="KW-0238">DNA-binding</keyword>
<dbReference type="EMBL" id="FTPU01000011">
    <property type="protein sequence ID" value="SIT96639.1"/>
    <property type="molecule type" value="Genomic_DNA"/>
</dbReference>
<evidence type="ECO:0000313" key="4">
    <source>
        <dbReference type="Proteomes" id="UP000187261"/>
    </source>
</evidence>
<reference evidence="4" key="1">
    <citation type="submission" date="2016-10" db="EMBL/GenBank/DDBJ databases">
        <authorList>
            <person name="Varghese N."/>
            <person name="Submissions S."/>
        </authorList>
    </citation>
    <scope>NUCLEOTIDE SEQUENCE [LARGE SCALE GENOMIC DNA]</scope>
    <source>
        <strain evidence="4">DSM 19482</strain>
    </source>
</reference>